<evidence type="ECO:0000313" key="3">
    <source>
        <dbReference type="EMBL" id="MDQ0008780.1"/>
    </source>
</evidence>
<reference evidence="3 4" key="1">
    <citation type="submission" date="2023-07" db="EMBL/GenBank/DDBJ databases">
        <title>Sorghum-associated microbial communities from plants grown in Nebraska, USA.</title>
        <authorList>
            <person name="Schachtman D."/>
        </authorList>
    </citation>
    <scope>NUCLEOTIDE SEQUENCE [LARGE SCALE GENOMIC DNA]</scope>
    <source>
        <strain evidence="3 4">CC60</strain>
    </source>
</reference>
<dbReference type="InterPro" id="IPR016181">
    <property type="entry name" value="Acyl_CoA_acyltransferase"/>
</dbReference>
<dbReference type="CDD" id="cd07574">
    <property type="entry name" value="nitrilase_Rim1_like"/>
    <property type="match status" value="1"/>
</dbReference>
<dbReference type="PANTHER" id="PTHR23088">
    <property type="entry name" value="NITRILASE-RELATED"/>
    <property type="match status" value="1"/>
</dbReference>
<dbReference type="Gene3D" id="3.60.110.10">
    <property type="entry name" value="Carbon-nitrogen hydrolase"/>
    <property type="match status" value="1"/>
</dbReference>
<dbReference type="Proteomes" id="UP001237737">
    <property type="component" value="Unassembled WGS sequence"/>
</dbReference>
<dbReference type="PROSITE" id="PS50263">
    <property type="entry name" value="CN_HYDROLASE"/>
    <property type="match status" value="1"/>
</dbReference>
<sequence>MVPIADMAGSHLCMAGHNGRMNETNAAHPPKLLLRLARPSDVPELVALTARVYTAEWGHSAEMLQGQQTHFPEGQFVVEYEGKIVGFCATFRINEALALAPHTWMQITGGGFASRHDPKGDWLYGMEVVVHPDYRGMRIGQRLYLARKRLCTDLKLRGIVFGGRMPGLARAIGRYGSAEAYVQAVVDGSRRDPTLSFQLRNGFEVVGLLREYVPSDHESLGYAAHLVWRNPHLLDQPDMPRVSQSHRLPDSVRVASVQYQQRRIRSFEEFATQVEYFVDIAADYDADFVAFPELITLQLLSIENAELSPVDSIRRLSEYTDEVKALFHRLAVHYNINIVGGSHPTRQPNGDIHNVCYVCLRDGSIHEREKLHPTPSERNVWNITGGDSAATIQTDCGPIGVMICYDSEFPEVARHLTDQGALILFVPFCTDVREGYLRVRYCSQARAIENQCYVVLSGNVGNLPGVNNFDIQYGQSCILTPSDFPFARDGIAADSTPNIETVLFADLRLENLARARNSGAVQNLKDRRYDLYQVRWTRSTEVR</sequence>
<dbReference type="PROSITE" id="PS51186">
    <property type="entry name" value="GNAT"/>
    <property type="match status" value="1"/>
</dbReference>
<protein>
    <submittedName>
        <fullName evidence="3">Amidohydrolase/GNAT superfamily N-acetyltransferase</fullName>
    </submittedName>
</protein>
<dbReference type="SUPFAM" id="SSF56317">
    <property type="entry name" value="Carbon-nitrogen hydrolase"/>
    <property type="match status" value="1"/>
</dbReference>
<dbReference type="InterPro" id="IPR000182">
    <property type="entry name" value="GNAT_dom"/>
</dbReference>
<accession>A0ABT9SUW5</accession>
<dbReference type="Pfam" id="PF00583">
    <property type="entry name" value="Acetyltransf_1"/>
    <property type="match status" value="1"/>
</dbReference>
<dbReference type="Gene3D" id="3.40.630.30">
    <property type="match status" value="1"/>
</dbReference>
<dbReference type="CDD" id="cd04301">
    <property type="entry name" value="NAT_SF"/>
    <property type="match status" value="1"/>
</dbReference>
<feature type="domain" description="N-acetyltransferase" evidence="2">
    <location>
        <begin position="32"/>
        <end position="233"/>
    </location>
</feature>
<dbReference type="PANTHER" id="PTHR23088:SF50">
    <property type="entry name" value="HYDROLASE YHCX"/>
    <property type="match status" value="1"/>
</dbReference>
<gene>
    <name evidence="3" type="ORF">J2T07_000939</name>
</gene>
<evidence type="ECO:0000259" key="2">
    <source>
        <dbReference type="PROSITE" id="PS51186"/>
    </source>
</evidence>
<name>A0ABT9SUW5_9GAMM</name>
<keyword evidence="4" id="KW-1185">Reference proteome</keyword>
<evidence type="ECO:0000313" key="4">
    <source>
        <dbReference type="Proteomes" id="UP001237737"/>
    </source>
</evidence>
<evidence type="ECO:0000259" key="1">
    <source>
        <dbReference type="PROSITE" id="PS50263"/>
    </source>
</evidence>
<dbReference type="InterPro" id="IPR036526">
    <property type="entry name" value="C-N_Hydrolase_sf"/>
</dbReference>
<proteinExistence type="predicted"/>
<dbReference type="EMBL" id="JAUSSK010000001">
    <property type="protein sequence ID" value="MDQ0008780.1"/>
    <property type="molecule type" value="Genomic_DNA"/>
</dbReference>
<dbReference type="SUPFAM" id="SSF55729">
    <property type="entry name" value="Acyl-CoA N-acyltransferases (Nat)"/>
    <property type="match status" value="1"/>
</dbReference>
<comment type="caution">
    <text evidence="3">The sequence shown here is derived from an EMBL/GenBank/DDBJ whole genome shotgun (WGS) entry which is preliminary data.</text>
</comment>
<dbReference type="Pfam" id="PF00795">
    <property type="entry name" value="CN_hydrolase"/>
    <property type="match status" value="1"/>
</dbReference>
<dbReference type="InterPro" id="IPR003010">
    <property type="entry name" value="C-N_Hydrolase"/>
</dbReference>
<organism evidence="3 4">
    <name type="scientific">Luteibacter jiangsuensis</name>
    <dbReference type="NCBI Taxonomy" id="637577"/>
    <lineage>
        <taxon>Bacteria</taxon>
        <taxon>Pseudomonadati</taxon>
        <taxon>Pseudomonadota</taxon>
        <taxon>Gammaproteobacteria</taxon>
        <taxon>Lysobacterales</taxon>
        <taxon>Rhodanobacteraceae</taxon>
        <taxon>Luteibacter</taxon>
    </lineage>
</organism>
<feature type="domain" description="CN hydrolase" evidence="1">
    <location>
        <begin position="252"/>
        <end position="509"/>
    </location>
</feature>